<dbReference type="EMBL" id="CP038908">
    <property type="protein sequence ID" value="QGO05293.1"/>
    <property type="molecule type" value="Genomic_DNA"/>
</dbReference>
<protein>
    <recommendedName>
        <fullName evidence="4">Antitoxin</fullName>
    </recommendedName>
</protein>
<name>A0A9Q6PW27_PISSA</name>
<dbReference type="RefSeq" id="WP_036781387.1">
    <property type="nucleotide sequence ID" value="NZ_CP012413.1"/>
</dbReference>
<organism evidence="1 3">
    <name type="scientific">Piscirickettsia salmonis</name>
    <dbReference type="NCBI Taxonomy" id="1238"/>
    <lineage>
        <taxon>Bacteria</taxon>
        <taxon>Pseudomonadati</taxon>
        <taxon>Pseudomonadota</taxon>
        <taxon>Gammaproteobacteria</taxon>
        <taxon>Thiotrichales</taxon>
        <taxon>Piscirickettsiaceae</taxon>
        <taxon>Piscirickettsia</taxon>
    </lineage>
</organism>
<evidence type="ECO:0000313" key="3">
    <source>
        <dbReference type="Proteomes" id="UP000422232"/>
    </source>
</evidence>
<accession>A0A9Q6PW27</accession>
<sequence length="90" mass="9837">MIKKNIKLDNEEQAIEDSFDAFLQGGSLDAVALIEAAKNTGKKSKPVSLRLTESDFTKAHAKALEEGVAYQTLLTSVIHLYLSGMLVRKS</sequence>
<evidence type="ECO:0008006" key="4">
    <source>
        <dbReference type="Google" id="ProtNLM"/>
    </source>
</evidence>
<evidence type="ECO:0000313" key="2">
    <source>
        <dbReference type="EMBL" id="QGO05890.1"/>
    </source>
</evidence>
<gene>
    <name evidence="1" type="ORF">Psal009_01181</name>
    <name evidence="2" type="ORF">Psal009_01787</name>
</gene>
<evidence type="ECO:0000313" key="1">
    <source>
        <dbReference type="EMBL" id="QGO05293.1"/>
    </source>
</evidence>
<keyword evidence="3" id="KW-1185">Reference proteome</keyword>
<dbReference type="GeneID" id="66741678"/>
<dbReference type="Proteomes" id="UP000422232">
    <property type="component" value="Chromosome"/>
</dbReference>
<proteinExistence type="predicted"/>
<reference evidence="1 3" key="1">
    <citation type="submission" date="2019-04" db="EMBL/GenBank/DDBJ databases">
        <title>Complete genome sequencing of Piscirickettsia salmonis strain Psal-009.</title>
        <authorList>
            <person name="Schober I."/>
            <person name="Bunk B."/>
            <person name="Sproer C."/>
            <person name="Carril G.P."/>
            <person name="Riedel T."/>
            <person name="Flores-Herrera P.A."/>
            <person name="Nourdin-Galindo G."/>
            <person name="Marshall S.H."/>
            <person name="Overmann J."/>
        </authorList>
    </citation>
    <scope>NUCLEOTIDE SEQUENCE [LARGE SCALE GENOMIC DNA]</scope>
    <source>
        <strain evidence="1 3">Psal-009</strain>
    </source>
</reference>
<dbReference type="EMBL" id="CP038908">
    <property type="protein sequence ID" value="QGO05890.1"/>
    <property type="molecule type" value="Genomic_DNA"/>
</dbReference>
<dbReference type="AlphaFoldDB" id="A0A9Q6PW27"/>